<dbReference type="AlphaFoldDB" id="A0A845V4Z2"/>
<proteinExistence type="predicted"/>
<organism evidence="1 2">
    <name type="scientific">Wenzhouxiangella limi</name>
    <dbReference type="NCBI Taxonomy" id="2707351"/>
    <lineage>
        <taxon>Bacteria</taxon>
        <taxon>Pseudomonadati</taxon>
        <taxon>Pseudomonadota</taxon>
        <taxon>Gammaproteobacteria</taxon>
        <taxon>Chromatiales</taxon>
        <taxon>Wenzhouxiangellaceae</taxon>
        <taxon>Wenzhouxiangella</taxon>
    </lineage>
</organism>
<evidence type="ECO:0000313" key="1">
    <source>
        <dbReference type="EMBL" id="NDY95291.1"/>
    </source>
</evidence>
<accession>A0A845V4Z2</accession>
<sequence>MIFRQAVKAIPGAVWLKRKLFGLGFSGTVHVPLRRASDRGAVPARKRIPRPPDFPAQPRFVLYRIIGNDLVPRHRKGQARANLPFILRHESNWPDCEKWFLVNRIVDKDEEAAIIRLLENAGCRYLHIPFEHQEYASFGWDLKGVPPSFLPTNGDFYRLKPEQKARVIARLNRLKINYFTHNNGARNIALEHGRSRADWILPWDGNCFLSDEAWHEIRSALLEKPDTPYWLVPMARCTDNNLLLQSDFRPLATDEPQIIFRRDAEECFDEEFIYGRRPKVELFWRLGVPGPWDDWGIEPWDHPCPPFSPDAGAWSQTGWVARLSSGRRDLEASKSSDSITPDSNRALIRAQACMGLVDRLDQELISRKLNNAQPLLGTNNTPPHAPEVVNQALRYAGSAFALWDGSRQNIAMRSAMQACFTLTLACTYDREKADKEATNANGREQKVRRTLAELVGRLTEISNCDKRRFRVPRSRRSRDKFFPELVFMLDCLRLMKASDPAFHEIDQGLAEWLPARATALQAAYPLEGDDLAGSLMEKIAIHYYLGDLIGLRDTLRDAQAWRQTGGSQIGGNARQRSAALLLDLVGRRTYGLSSWPSIEQTRDNQTAEAGGAMACTPVTLQTLRILQDSRLRLRADSGTATSSPADPARDQ</sequence>
<evidence type="ECO:0000313" key="2">
    <source>
        <dbReference type="Proteomes" id="UP000484885"/>
    </source>
</evidence>
<protein>
    <recommendedName>
        <fullName evidence="3">Alginate lyase domain-containing protein</fullName>
    </recommendedName>
</protein>
<dbReference type="RefSeq" id="WP_164210692.1">
    <property type="nucleotide sequence ID" value="NZ_JAAGSC010000039.1"/>
</dbReference>
<keyword evidence="2" id="KW-1185">Reference proteome</keyword>
<dbReference type="EMBL" id="JAAGSC010000039">
    <property type="protein sequence ID" value="NDY95291.1"/>
    <property type="molecule type" value="Genomic_DNA"/>
</dbReference>
<comment type="caution">
    <text evidence="1">The sequence shown here is derived from an EMBL/GenBank/DDBJ whole genome shotgun (WGS) entry which is preliminary data.</text>
</comment>
<name>A0A845V4Z2_9GAMM</name>
<dbReference type="Proteomes" id="UP000484885">
    <property type="component" value="Unassembled WGS sequence"/>
</dbReference>
<evidence type="ECO:0008006" key="3">
    <source>
        <dbReference type="Google" id="ProtNLM"/>
    </source>
</evidence>
<reference evidence="1 2" key="1">
    <citation type="submission" date="2020-02" db="EMBL/GenBank/DDBJ databases">
        <authorList>
            <person name="Zhang X.-Y."/>
        </authorList>
    </citation>
    <scope>NUCLEOTIDE SEQUENCE [LARGE SCALE GENOMIC DNA]</scope>
    <source>
        <strain evidence="1 2">C33</strain>
    </source>
</reference>
<gene>
    <name evidence="1" type="ORF">G3I74_06070</name>
</gene>